<organism evidence="1">
    <name type="scientific">Bacteroides intestinalis</name>
    <dbReference type="NCBI Taxonomy" id="329854"/>
    <lineage>
        <taxon>Bacteria</taxon>
        <taxon>Pseudomonadati</taxon>
        <taxon>Bacteroidota</taxon>
        <taxon>Bacteroidia</taxon>
        <taxon>Bacteroidales</taxon>
        <taxon>Bacteroidaceae</taxon>
        <taxon>Bacteroides</taxon>
    </lineage>
</organism>
<name>A0A139LAQ5_9BACE</name>
<evidence type="ECO:0000313" key="2">
    <source>
        <dbReference type="Proteomes" id="UP000070319"/>
    </source>
</evidence>
<dbReference type="Proteomes" id="UP000070319">
    <property type="component" value="Unassembled WGS sequence"/>
</dbReference>
<dbReference type="Gene3D" id="1.20.1440.60">
    <property type="entry name" value="23S rRNA-intervening sequence"/>
    <property type="match status" value="1"/>
</dbReference>
<dbReference type="PATRIC" id="fig|329854.7.peg.2857"/>
<evidence type="ECO:0000313" key="1">
    <source>
        <dbReference type="EMBL" id="KXT48528.1"/>
    </source>
</evidence>
<reference evidence="1 2" key="1">
    <citation type="submission" date="2016-02" db="EMBL/GenBank/DDBJ databases">
        <authorList>
            <person name="Wen L."/>
            <person name="He K."/>
            <person name="Yang H."/>
        </authorList>
    </citation>
    <scope>NUCLEOTIDE SEQUENCE [LARGE SCALE GENOMIC DNA]</scope>
    <source>
        <strain evidence="1 2">KLE1704</strain>
    </source>
</reference>
<dbReference type="EMBL" id="LTDF01000098">
    <property type="protein sequence ID" value="KXT48528.1"/>
    <property type="molecule type" value="Genomic_DNA"/>
</dbReference>
<dbReference type="AlphaFoldDB" id="A0A139LAQ5"/>
<dbReference type="InterPro" id="IPR012657">
    <property type="entry name" value="23S_rRNA-intervening_sequence"/>
</dbReference>
<dbReference type="PANTHER" id="PTHR38471">
    <property type="entry name" value="FOUR HELIX BUNDLE PROTEIN"/>
    <property type="match status" value="1"/>
</dbReference>
<proteinExistence type="predicted"/>
<dbReference type="PANTHER" id="PTHR38471:SF2">
    <property type="entry name" value="FOUR HELIX BUNDLE PROTEIN"/>
    <property type="match status" value="1"/>
</dbReference>
<dbReference type="SUPFAM" id="SSF158446">
    <property type="entry name" value="IVS-encoded protein-like"/>
    <property type="match status" value="1"/>
</dbReference>
<protein>
    <submittedName>
        <fullName evidence="1">TIGR02436 family protein</fullName>
    </submittedName>
</protein>
<dbReference type="Pfam" id="PF05635">
    <property type="entry name" value="23S_rRNA_IVP"/>
    <property type="match status" value="1"/>
</dbReference>
<dbReference type="InterPro" id="IPR036583">
    <property type="entry name" value="23S_rRNA_IVS_sf"/>
</dbReference>
<dbReference type="RefSeq" id="WP_007213440.1">
    <property type="nucleotide sequence ID" value="NZ_CABJDN010000005.1"/>
</dbReference>
<dbReference type="NCBIfam" id="TIGR02436">
    <property type="entry name" value="four helix bundle protein"/>
    <property type="match status" value="1"/>
</dbReference>
<gene>
    <name evidence="1" type="ORF">HMPREF2531_02805</name>
</gene>
<dbReference type="PIRSF" id="PIRSF035652">
    <property type="entry name" value="CHP02436"/>
    <property type="match status" value="1"/>
</dbReference>
<sequence>MTREEMKNRLKVFAVRVIKLVDKLPNTPAGRAIGNQVVRSGTSPGANYRAACIGKSDKDFLNKLKMVEEELDETAYWLELIMELELVKPELLQDLHHENKELVSIIVKSIITMRNKQNIEIK</sequence>
<comment type="caution">
    <text evidence="1">The sequence shown here is derived from an EMBL/GenBank/DDBJ whole genome shotgun (WGS) entry which is preliminary data.</text>
</comment>
<accession>A0A139LAQ5</accession>